<reference evidence="5 6" key="1">
    <citation type="submission" date="2018-08" db="EMBL/GenBank/DDBJ databases">
        <title>A genome reference for cultivated species of the human gut microbiota.</title>
        <authorList>
            <person name="Zou Y."/>
            <person name="Xue W."/>
            <person name="Luo G."/>
        </authorList>
    </citation>
    <scope>NUCLEOTIDE SEQUENCE [LARGE SCALE GENOMIC DNA]</scope>
    <source>
        <strain evidence="5 6">AM07-24</strain>
    </source>
</reference>
<dbReference type="PROSITE" id="PS51118">
    <property type="entry name" value="HTH_HXLR"/>
    <property type="match status" value="1"/>
</dbReference>
<keyword evidence="1" id="KW-0805">Transcription regulation</keyword>
<comment type="caution">
    <text evidence="5">The sequence shown here is derived from an EMBL/GenBank/DDBJ whole genome shotgun (WGS) entry which is preliminary data.</text>
</comment>
<organism evidence="5 6">
    <name type="scientific">Emergencia timonensis</name>
    <dbReference type="NCBI Taxonomy" id="1776384"/>
    <lineage>
        <taxon>Bacteria</taxon>
        <taxon>Bacillati</taxon>
        <taxon>Bacillota</taxon>
        <taxon>Clostridia</taxon>
        <taxon>Peptostreptococcales</taxon>
        <taxon>Anaerovoracaceae</taxon>
        <taxon>Emergencia</taxon>
    </lineage>
</organism>
<name>A0A415E8H5_9FIRM</name>
<dbReference type="RefSeq" id="WP_118334064.1">
    <property type="nucleotide sequence ID" value="NZ_AP025567.1"/>
</dbReference>
<feature type="domain" description="HTH hxlR-type" evidence="4">
    <location>
        <begin position="23"/>
        <end position="119"/>
    </location>
</feature>
<dbReference type="Proteomes" id="UP000284841">
    <property type="component" value="Unassembled WGS sequence"/>
</dbReference>
<dbReference type="AlphaFoldDB" id="A0A415E8H5"/>
<dbReference type="GO" id="GO:0003677">
    <property type="term" value="F:DNA binding"/>
    <property type="evidence" value="ECO:0007669"/>
    <property type="project" value="UniProtKB-KW"/>
</dbReference>
<proteinExistence type="predicted"/>
<evidence type="ECO:0000259" key="4">
    <source>
        <dbReference type="PROSITE" id="PS51118"/>
    </source>
</evidence>
<evidence type="ECO:0000256" key="1">
    <source>
        <dbReference type="ARBA" id="ARBA00023015"/>
    </source>
</evidence>
<dbReference type="InterPro" id="IPR036390">
    <property type="entry name" value="WH_DNA-bd_sf"/>
</dbReference>
<dbReference type="Gene3D" id="1.10.10.10">
    <property type="entry name" value="Winged helix-like DNA-binding domain superfamily/Winged helix DNA-binding domain"/>
    <property type="match status" value="1"/>
</dbReference>
<keyword evidence="6" id="KW-1185">Reference proteome</keyword>
<sequence length="119" mass="13832">MSKMTFEEYQQMVVSENFCTEDCPVQMLFDVFSNKWVLRVLFELTQADSLRFGQLKSMIGGITNTMLSQTLKTLEAARFVDRSQFNEISPHVEYSLSEKGKALYPIFLEIIHWAEEYGV</sequence>
<dbReference type="OrthoDB" id="9791143at2"/>
<keyword evidence="3" id="KW-0804">Transcription</keyword>
<protein>
    <submittedName>
        <fullName evidence="5">Transcriptional regulator</fullName>
    </submittedName>
</protein>
<gene>
    <name evidence="5" type="ORF">DW099_05360</name>
</gene>
<dbReference type="SUPFAM" id="SSF46785">
    <property type="entry name" value="Winged helix' DNA-binding domain"/>
    <property type="match status" value="1"/>
</dbReference>
<evidence type="ECO:0000313" key="5">
    <source>
        <dbReference type="EMBL" id="RHJ89980.1"/>
    </source>
</evidence>
<dbReference type="InterPro" id="IPR036388">
    <property type="entry name" value="WH-like_DNA-bd_sf"/>
</dbReference>
<evidence type="ECO:0000256" key="3">
    <source>
        <dbReference type="ARBA" id="ARBA00023163"/>
    </source>
</evidence>
<dbReference type="PANTHER" id="PTHR33204">
    <property type="entry name" value="TRANSCRIPTIONAL REGULATOR, MARR FAMILY"/>
    <property type="match status" value="1"/>
</dbReference>
<dbReference type="Pfam" id="PF01638">
    <property type="entry name" value="HxlR"/>
    <property type="match status" value="1"/>
</dbReference>
<keyword evidence="2" id="KW-0238">DNA-binding</keyword>
<evidence type="ECO:0000313" key="6">
    <source>
        <dbReference type="Proteomes" id="UP000284841"/>
    </source>
</evidence>
<dbReference type="InterPro" id="IPR002577">
    <property type="entry name" value="HTH_HxlR"/>
</dbReference>
<accession>A0A415E8H5</accession>
<evidence type="ECO:0000256" key="2">
    <source>
        <dbReference type="ARBA" id="ARBA00023125"/>
    </source>
</evidence>
<dbReference type="EMBL" id="QRMS01000001">
    <property type="protein sequence ID" value="RHJ89980.1"/>
    <property type="molecule type" value="Genomic_DNA"/>
</dbReference>